<accession>A0A087TG00</accession>
<dbReference type="InterPro" id="IPR031813">
    <property type="entry name" value="DUF4745"/>
</dbReference>
<feature type="region of interest" description="Disordered" evidence="1">
    <location>
        <begin position="415"/>
        <end position="442"/>
    </location>
</feature>
<dbReference type="Pfam" id="PF15923">
    <property type="entry name" value="DUF4745"/>
    <property type="match status" value="1"/>
</dbReference>
<evidence type="ECO:0000313" key="4">
    <source>
        <dbReference type="Proteomes" id="UP000054359"/>
    </source>
</evidence>
<dbReference type="Proteomes" id="UP000054359">
    <property type="component" value="Unassembled WGS sequence"/>
</dbReference>
<dbReference type="GO" id="GO:0004435">
    <property type="term" value="F:phosphatidylinositol-4,5-bisphosphate phospholipase C activity"/>
    <property type="evidence" value="ECO:0007669"/>
    <property type="project" value="InterPro"/>
</dbReference>
<evidence type="ECO:0000259" key="2">
    <source>
        <dbReference type="PROSITE" id="PS50008"/>
    </source>
</evidence>
<proteinExistence type="predicted"/>
<dbReference type="PROSITE" id="PS50008">
    <property type="entry name" value="PIPLC_Y_DOMAIN"/>
    <property type="match status" value="1"/>
</dbReference>
<dbReference type="InterPro" id="IPR001711">
    <property type="entry name" value="PLipase_C_Pinositol-sp_Y"/>
</dbReference>
<name>A0A087TG00_STEMI</name>
<dbReference type="AlphaFoldDB" id="A0A087TG00"/>
<dbReference type="GO" id="GO:0035556">
    <property type="term" value="P:intracellular signal transduction"/>
    <property type="evidence" value="ECO:0007669"/>
    <property type="project" value="InterPro"/>
</dbReference>
<dbReference type="OMA" id="VHEMSEN"/>
<protein>
    <recommendedName>
        <fullName evidence="2">PI-PLC Y-box domain-containing protein</fullName>
    </recommendedName>
</protein>
<dbReference type="GO" id="GO:0006629">
    <property type="term" value="P:lipid metabolic process"/>
    <property type="evidence" value="ECO:0007669"/>
    <property type="project" value="InterPro"/>
</dbReference>
<dbReference type="OrthoDB" id="8183351at2759"/>
<keyword evidence="4" id="KW-1185">Reference proteome</keyword>
<sequence>MANLRRHFNFSTKPSVHQDREMPFPVSASTKPSYQQFDTHSLMNDICNCLDLCCSYIQALNSLCGAGSLLARNLFHAVQDVPAYRGISQQFLSVWEEVSKATAGASAAVKTETLMMLQEILNTLEMRSGEADLDDTIAESFQVIGTCLCSFIELQAQFSWSTWKSLSKLSKNFNSDSFRHSLQWRSPDRNPSKISINANLNANIKKHFSQLFCKVGVSKVSESSDNTQSHFYTSPVQTAGDMPFYSHFGSQNIPGNSTKVSTWSPTPAVWSSTDCTESKFVTPVQTSEQDCENSVSTNTGLDEVINLLSCVPVQQSNNKLNSSDQNYFSYSPTEQMYRLIPKGSTSVSRNFNANHSWSKGPRDIALGYDSWIWRVDNMNCFGSPSGSDVLKKPLEGNNKLLAQWENKELQKWNSAVCETGSSSDEGSSVHGPETESSSMNRSFNRNLLTSLSSRWHNNGESMPGGLESVSESKDEYLWEVRSKISTW</sequence>
<feature type="non-terminal residue" evidence="3">
    <location>
        <position position="487"/>
    </location>
</feature>
<dbReference type="STRING" id="407821.A0A087TG00"/>
<feature type="domain" description="PI-PLC Y-box" evidence="2">
    <location>
        <begin position="334"/>
        <end position="370"/>
    </location>
</feature>
<evidence type="ECO:0000313" key="3">
    <source>
        <dbReference type="EMBL" id="KFM64039.1"/>
    </source>
</evidence>
<gene>
    <name evidence="3" type="ORF">X975_15578</name>
</gene>
<evidence type="ECO:0000256" key="1">
    <source>
        <dbReference type="SAM" id="MobiDB-lite"/>
    </source>
</evidence>
<organism evidence="3 4">
    <name type="scientific">Stegodyphus mimosarum</name>
    <name type="common">African social velvet spider</name>
    <dbReference type="NCBI Taxonomy" id="407821"/>
    <lineage>
        <taxon>Eukaryota</taxon>
        <taxon>Metazoa</taxon>
        <taxon>Ecdysozoa</taxon>
        <taxon>Arthropoda</taxon>
        <taxon>Chelicerata</taxon>
        <taxon>Arachnida</taxon>
        <taxon>Araneae</taxon>
        <taxon>Araneomorphae</taxon>
        <taxon>Entelegynae</taxon>
        <taxon>Eresoidea</taxon>
        <taxon>Eresidae</taxon>
        <taxon>Stegodyphus</taxon>
    </lineage>
</organism>
<reference evidence="3 4" key="1">
    <citation type="submission" date="2013-11" db="EMBL/GenBank/DDBJ databases">
        <title>Genome sequencing of Stegodyphus mimosarum.</title>
        <authorList>
            <person name="Bechsgaard J."/>
        </authorList>
    </citation>
    <scope>NUCLEOTIDE SEQUENCE [LARGE SCALE GENOMIC DNA]</scope>
</reference>
<dbReference type="EMBL" id="KK115043">
    <property type="protein sequence ID" value="KFM64039.1"/>
    <property type="molecule type" value="Genomic_DNA"/>
</dbReference>